<dbReference type="InterPro" id="IPR029787">
    <property type="entry name" value="Nucleotide_cyclase"/>
</dbReference>
<dbReference type="EMBL" id="CP063362">
    <property type="protein sequence ID" value="QRG07702.1"/>
    <property type="molecule type" value="Genomic_DNA"/>
</dbReference>
<dbReference type="Pfam" id="PF00563">
    <property type="entry name" value="EAL"/>
    <property type="match status" value="1"/>
</dbReference>
<evidence type="ECO:0000259" key="1">
    <source>
        <dbReference type="PROSITE" id="PS50112"/>
    </source>
</evidence>
<evidence type="ECO:0000259" key="2">
    <source>
        <dbReference type="PROSITE" id="PS50113"/>
    </source>
</evidence>
<dbReference type="PROSITE" id="PS50883">
    <property type="entry name" value="EAL"/>
    <property type="match status" value="1"/>
</dbReference>
<dbReference type="PROSITE" id="PS50887">
    <property type="entry name" value="GGDEF"/>
    <property type="match status" value="1"/>
</dbReference>
<proteinExistence type="predicted"/>
<dbReference type="Pfam" id="PF00990">
    <property type="entry name" value="GGDEF"/>
    <property type="match status" value="1"/>
</dbReference>
<feature type="domain" description="PAS" evidence="1">
    <location>
        <begin position="27"/>
        <end position="97"/>
    </location>
</feature>
<gene>
    <name evidence="5" type="ORF">EZH22_04750</name>
</gene>
<dbReference type="Gene3D" id="3.30.450.20">
    <property type="entry name" value="PAS domain"/>
    <property type="match status" value="1"/>
</dbReference>
<dbReference type="SUPFAM" id="SSF55785">
    <property type="entry name" value="PYP-like sensor domain (PAS domain)"/>
    <property type="match status" value="1"/>
</dbReference>
<dbReference type="InterPro" id="IPR043128">
    <property type="entry name" value="Rev_trsase/Diguanyl_cyclase"/>
</dbReference>
<dbReference type="PANTHER" id="PTHR44757">
    <property type="entry name" value="DIGUANYLATE CYCLASE DGCP"/>
    <property type="match status" value="1"/>
</dbReference>
<evidence type="ECO:0000313" key="6">
    <source>
        <dbReference type="Proteomes" id="UP000596427"/>
    </source>
</evidence>
<sequence>MVVMPHLEHMLEDISAKKRSISQIKSDDHFIRDAIDSTIIVISTDVSGIITCVSRKFCEMSGYSEEELIGSNHRLLKSGEHDTAFLRGMYRQIVRGRIWHGEICNRHKDGSLYWVYASIVPHICERGKINGYTSIWFDIAARKLLEEELRASKEDLERLASIDPLTNLENRRRFQEHISSLVHEYPRTKREFHLALLDVDRFKEAHNTFGHPAGDDLLKMVATRLRAIADEHLLISRLGGDEFGLILTACSSEQANAVLEAALEVIRQPMLIAGTSRRYSASLGFATFPMHAEDGADLLKAAGLALHHAKMNGRDCIESFQPQFRDVAERRALLLAEVEGGLRQGAFEFHYQPIVPVAEHNPVSLEALMRWRHPQQGLLSPAGFLEGFADQQVRTAFGTYMLKKVFGDVAAFQTYGLTIGRVALNLTSSDFQSDAFLDHFFNLSAGTGIPLSSFCAEVTEGMFLGANQKRVEWGLHRLHEAGVEIALDDFGTGFASLTHLRQLPIDRLKIDRSFVANMVLSNEDQAIVRGVIDIAHGLGAVVTAEGVETVEQVELLTDLGCDMLQGWYFGKACAAERLPSLLSAMPDCRIRRPEV</sequence>
<dbReference type="Pfam" id="PF13426">
    <property type="entry name" value="PAS_9"/>
    <property type="match status" value="1"/>
</dbReference>
<dbReference type="AlphaFoldDB" id="A0A974SJP6"/>
<dbReference type="InterPro" id="IPR000014">
    <property type="entry name" value="PAS"/>
</dbReference>
<dbReference type="NCBIfam" id="TIGR00229">
    <property type="entry name" value="sensory_box"/>
    <property type="match status" value="1"/>
</dbReference>
<dbReference type="SMART" id="SM00267">
    <property type="entry name" value="GGDEF"/>
    <property type="match status" value="1"/>
</dbReference>
<reference evidence="5 6" key="1">
    <citation type="submission" date="2020-10" db="EMBL/GenBank/DDBJ databases">
        <title>Degradation of 1,4-Dioxane by Xanthobacter sp. YN2, via a Novel Group-2 Soluble Di-Iron Monooxygenase.</title>
        <authorList>
            <person name="Ma F."/>
            <person name="Wang Y."/>
            <person name="Yang J."/>
            <person name="Guo H."/>
            <person name="Su D."/>
            <person name="Yu L."/>
        </authorList>
    </citation>
    <scope>NUCLEOTIDE SEQUENCE [LARGE SCALE GENOMIC DNA]</scope>
    <source>
        <strain evidence="5 6">YN2</strain>
    </source>
</reference>
<dbReference type="CDD" id="cd01948">
    <property type="entry name" value="EAL"/>
    <property type="match status" value="1"/>
</dbReference>
<dbReference type="SUPFAM" id="SSF141868">
    <property type="entry name" value="EAL domain-like"/>
    <property type="match status" value="1"/>
</dbReference>
<dbReference type="InterPro" id="IPR000160">
    <property type="entry name" value="GGDEF_dom"/>
</dbReference>
<keyword evidence="6" id="KW-1185">Reference proteome</keyword>
<dbReference type="PROSITE" id="PS50113">
    <property type="entry name" value="PAC"/>
    <property type="match status" value="1"/>
</dbReference>
<evidence type="ECO:0000313" key="5">
    <source>
        <dbReference type="EMBL" id="QRG07702.1"/>
    </source>
</evidence>
<feature type="domain" description="GGDEF" evidence="4">
    <location>
        <begin position="190"/>
        <end position="322"/>
    </location>
</feature>
<dbReference type="SMART" id="SM00052">
    <property type="entry name" value="EAL"/>
    <property type="match status" value="1"/>
</dbReference>
<feature type="domain" description="PAC" evidence="2">
    <location>
        <begin position="99"/>
        <end position="151"/>
    </location>
</feature>
<evidence type="ECO:0000259" key="3">
    <source>
        <dbReference type="PROSITE" id="PS50883"/>
    </source>
</evidence>
<dbReference type="InterPro" id="IPR000700">
    <property type="entry name" value="PAS-assoc_C"/>
</dbReference>
<dbReference type="InterPro" id="IPR035919">
    <property type="entry name" value="EAL_sf"/>
</dbReference>
<dbReference type="Proteomes" id="UP000596427">
    <property type="component" value="Chromosome"/>
</dbReference>
<accession>A0A974SJP6</accession>
<dbReference type="PROSITE" id="PS50112">
    <property type="entry name" value="PAS"/>
    <property type="match status" value="1"/>
</dbReference>
<dbReference type="InterPro" id="IPR035965">
    <property type="entry name" value="PAS-like_dom_sf"/>
</dbReference>
<dbReference type="KEGG" id="xdi:EZH22_04750"/>
<feature type="domain" description="EAL" evidence="3">
    <location>
        <begin position="331"/>
        <end position="586"/>
    </location>
</feature>
<dbReference type="InterPro" id="IPR052155">
    <property type="entry name" value="Biofilm_reg_signaling"/>
</dbReference>
<dbReference type="Gene3D" id="3.20.20.450">
    <property type="entry name" value="EAL domain"/>
    <property type="match status" value="1"/>
</dbReference>
<dbReference type="NCBIfam" id="TIGR00254">
    <property type="entry name" value="GGDEF"/>
    <property type="match status" value="1"/>
</dbReference>
<dbReference type="CDD" id="cd00130">
    <property type="entry name" value="PAS"/>
    <property type="match status" value="1"/>
</dbReference>
<dbReference type="SUPFAM" id="SSF55073">
    <property type="entry name" value="Nucleotide cyclase"/>
    <property type="match status" value="1"/>
</dbReference>
<dbReference type="CDD" id="cd01949">
    <property type="entry name" value="GGDEF"/>
    <property type="match status" value="1"/>
</dbReference>
<dbReference type="InterPro" id="IPR001633">
    <property type="entry name" value="EAL_dom"/>
</dbReference>
<evidence type="ECO:0000259" key="4">
    <source>
        <dbReference type="PROSITE" id="PS50887"/>
    </source>
</evidence>
<organism evidence="5 6">
    <name type="scientific">Xanthobacter dioxanivorans</name>
    <dbReference type="NCBI Taxonomy" id="2528964"/>
    <lineage>
        <taxon>Bacteria</taxon>
        <taxon>Pseudomonadati</taxon>
        <taxon>Pseudomonadota</taxon>
        <taxon>Alphaproteobacteria</taxon>
        <taxon>Hyphomicrobiales</taxon>
        <taxon>Xanthobacteraceae</taxon>
        <taxon>Xanthobacter</taxon>
    </lineage>
</organism>
<dbReference type="Gene3D" id="3.30.70.270">
    <property type="match status" value="1"/>
</dbReference>
<dbReference type="PANTHER" id="PTHR44757:SF2">
    <property type="entry name" value="BIOFILM ARCHITECTURE MAINTENANCE PROTEIN MBAA"/>
    <property type="match status" value="1"/>
</dbReference>
<protein>
    <submittedName>
        <fullName evidence="5">EAL domain-containing protein</fullName>
    </submittedName>
</protein>
<name>A0A974SJP6_9HYPH</name>